<dbReference type="EMBL" id="CP147982">
    <property type="protein sequence ID" value="WXK75635.1"/>
    <property type="molecule type" value="Genomic_DNA"/>
</dbReference>
<evidence type="ECO:0000313" key="2">
    <source>
        <dbReference type="EMBL" id="WXK75635.1"/>
    </source>
</evidence>
<evidence type="ECO:0000313" key="3">
    <source>
        <dbReference type="Proteomes" id="UP001626628"/>
    </source>
</evidence>
<feature type="region of interest" description="Disordered" evidence="1">
    <location>
        <begin position="63"/>
        <end position="92"/>
    </location>
</feature>
<keyword evidence="3" id="KW-1185">Reference proteome</keyword>
<accession>A0ABZ2QGQ9</accession>
<sequence>MFGLISKLAEILSSHWGRILSGRQLGRDADVARHLVRVVEALQDICVRGERLLVLAEKLLDGGRGRGHGTAPKGGSGKSPPRAAQPRSHHATLCTGRSPASVAATMKHRTSNRVAAAPFNSIGPGRSQVRAAPSAARQLGVGHQVRGVGDPVLQGGVQHGSGVHRPMDHVVRSDDQRPLRPLVARHELHGGVPVRRPDALAPPHFGGVDSHRVIDRRHVHADPARRHDRPGTP</sequence>
<dbReference type="Proteomes" id="UP001626628">
    <property type="component" value="Chromosome"/>
</dbReference>
<evidence type="ECO:0008006" key="4">
    <source>
        <dbReference type="Google" id="ProtNLM"/>
    </source>
</evidence>
<organism evidence="2 3">
    <name type="scientific">Streptomyces sirii</name>
    <dbReference type="NCBI Taxonomy" id="3127701"/>
    <lineage>
        <taxon>Bacteria</taxon>
        <taxon>Bacillati</taxon>
        <taxon>Actinomycetota</taxon>
        <taxon>Actinomycetes</taxon>
        <taxon>Kitasatosporales</taxon>
        <taxon>Streptomycetaceae</taxon>
        <taxon>Streptomyces</taxon>
    </lineage>
</organism>
<dbReference type="RefSeq" id="WP_407285627.1">
    <property type="nucleotide sequence ID" value="NZ_CP147982.1"/>
</dbReference>
<evidence type="ECO:0000256" key="1">
    <source>
        <dbReference type="SAM" id="MobiDB-lite"/>
    </source>
</evidence>
<reference evidence="2 3" key="1">
    <citation type="submission" date="2024-03" db="EMBL/GenBank/DDBJ databases">
        <title>The complete genome of Streptomyces sirii sp.nov.</title>
        <authorList>
            <person name="Zakalyukina Y.V."/>
            <person name="Belik A.R."/>
            <person name="Biryukov M.V."/>
            <person name="Baturina O.A."/>
            <person name="Kabilov M.R."/>
        </authorList>
    </citation>
    <scope>NUCLEOTIDE SEQUENCE [LARGE SCALE GENOMIC DNA]</scope>
    <source>
        <strain evidence="2 3">BP-8</strain>
    </source>
</reference>
<proteinExistence type="predicted"/>
<protein>
    <recommendedName>
        <fullName evidence="4">Transposase</fullName>
    </recommendedName>
</protein>
<name>A0ABZ2QGQ9_9ACTN</name>
<gene>
    <name evidence="2" type="ORF">WAB15_06430</name>
</gene>
<feature type="region of interest" description="Disordered" evidence="1">
    <location>
        <begin position="193"/>
        <end position="214"/>
    </location>
</feature>